<comment type="caution">
    <text evidence="2">The sequence shown here is derived from an EMBL/GenBank/DDBJ whole genome shotgun (WGS) entry which is preliminary data.</text>
</comment>
<dbReference type="RefSeq" id="WP_253476737.1">
    <property type="nucleotide sequence ID" value="NZ_JALJXV010000003.1"/>
</dbReference>
<accession>A0AAE3G2J3</accession>
<dbReference type="PANTHER" id="PTHR33525:SF3">
    <property type="entry name" value="RIBONUCLEASE Y"/>
    <property type="match status" value="1"/>
</dbReference>
<organism evidence="2 3">
    <name type="scientific">Natronocella acetinitrilica</name>
    <dbReference type="NCBI Taxonomy" id="414046"/>
    <lineage>
        <taxon>Bacteria</taxon>
        <taxon>Pseudomonadati</taxon>
        <taxon>Pseudomonadota</taxon>
        <taxon>Gammaproteobacteria</taxon>
        <taxon>Chromatiales</taxon>
        <taxon>Ectothiorhodospiraceae</taxon>
        <taxon>Natronocella</taxon>
    </lineage>
</organism>
<dbReference type="InterPro" id="IPR052340">
    <property type="entry name" value="RNase_Y/CdgJ"/>
</dbReference>
<dbReference type="PANTHER" id="PTHR33525">
    <property type="match status" value="1"/>
</dbReference>
<dbReference type="Proteomes" id="UP001205843">
    <property type="component" value="Unassembled WGS sequence"/>
</dbReference>
<dbReference type="SUPFAM" id="SSF109604">
    <property type="entry name" value="HD-domain/PDEase-like"/>
    <property type="match status" value="1"/>
</dbReference>
<proteinExistence type="predicted"/>
<evidence type="ECO:0000313" key="2">
    <source>
        <dbReference type="EMBL" id="MCP1674611.1"/>
    </source>
</evidence>
<evidence type="ECO:0000259" key="1">
    <source>
        <dbReference type="PROSITE" id="PS51833"/>
    </source>
</evidence>
<dbReference type="EMBL" id="JALJXV010000003">
    <property type="protein sequence ID" value="MCP1674611.1"/>
    <property type="molecule type" value="Genomic_DNA"/>
</dbReference>
<dbReference type="PROSITE" id="PS51833">
    <property type="entry name" value="HDOD"/>
    <property type="match status" value="1"/>
</dbReference>
<sequence length="460" mass="48314">MAQHSFPQLLDTLGIAHDAVSLPVTPPSGGEAHYAATLLVDEVGGGLHVLLGEASSLLDPASLAPLGLRLADTAECERFRRARRLESLHPVRPRGAERLYVQCATPALPQSLVVVIGVGRGVRLSSSALAEIAPALEIVALAATPGEEALAEYLGARSDRNDSLRAVNQFTGRRVLQRLQDLDVLPPMRETARRLLDYRRTPGATIDHLSAIVAADPALSAQVVSWANAAAIGSRDIRTIPDAISRALGAARVVNLGLGLALNESLGGVGGSDYARLSDYWARALHCAQLSEDLARAARTQGIALDPGSAYLAGLLHNLGEAVLCHLFSAQMPALDAAERLNPLVAPALVQRAVIGVADAQIGGVVADQWELPEEAQAAIRAAAAGDEEQADAEGYAAVVNLALRLLAEAGLPATPILSSRSGDALARRIGEERCGKAKARAREREGEVNELLGLLTRDR</sequence>
<feature type="domain" description="HDOD" evidence="1">
    <location>
        <begin position="185"/>
        <end position="386"/>
    </location>
</feature>
<evidence type="ECO:0000313" key="3">
    <source>
        <dbReference type="Proteomes" id="UP001205843"/>
    </source>
</evidence>
<dbReference type="Gene3D" id="1.10.3210.10">
    <property type="entry name" value="Hypothetical protein af1432"/>
    <property type="match status" value="1"/>
</dbReference>
<name>A0AAE3G2J3_9GAMM</name>
<gene>
    <name evidence="2" type="ORF">J2T57_001713</name>
</gene>
<keyword evidence="3" id="KW-1185">Reference proteome</keyword>
<dbReference type="AlphaFoldDB" id="A0AAE3G2J3"/>
<dbReference type="InterPro" id="IPR013976">
    <property type="entry name" value="HDOD"/>
</dbReference>
<protein>
    <submittedName>
        <fullName evidence="2">HD-like signal output (HDOD) protein</fullName>
    </submittedName>
</protein>
<reference evidence="2" key="1">
    <citation type="submission" date="2022-03" db="EMBL/GenBank/DDBJ databases">
        <title>Genomic Encyclopedia of Type Strains, Phase III (KMG-III): the genomes of soil and plant-associated and newly described type strains.</title>
        <authorList>
            <person name="Whitman W."/>
        </authorList>
    </citation>
    <scope>NUCLEOTIDE SEQUENCE</scope>
    <source>
        <strain evidence="2">ANL 6-2</strain>
    </source>
</reference>
<dbReference type="Pfam" id="PF08668">
    <property type="entry name" value="HDOD"/>
    <property type="match status" value="1"/>
</dbReference>